<name>A0A848DA57_9EURY</name>
<dbReference type="EMBL" id="WNEG01000056">
    <property type="protein sequence ID" value="NMG83147.1"/>
    <property type="molecule type" value="Genomic_DNA"/>
</dbReference>
<dbReference type="Gene3D" id="3.90.1570.30">
    <property type="match status" value="1"/>
</dbReference>
<protein>
    <submittedName>
        <fullName evidence="1">Uncharacterized protein</fullName>
    </submittedName>
</protein>
<dbReference type="AlphaFoldDB" id="A0A848DA57"/>
<comment type="caution">
    <text evidence="1">The sequence shown here is derived from an EMBL/GenBank/DDBJ whole genome shotgun (WGS) entry which is preliminary data.</text>
</comment>
<evidence type="ECO:0000313" key="2">
    <source>
        <dbReference type="Proteomes" id="UP000606580"/>
    </source>
</evidence>
<accession>A0A848DA57</accession>
<dbReference type="Proteomes" id="UP000606580">
    <property type="component" value="Unassembled WGS sequence"/>
</dbReference>
<gene>
    <name evidence="1" type="ORF">GIS02_02945</name>
</gene>
<reference evidence="1" key="1">
    <citation type="journal article" date="2020" name="MBio">
        <title>'Candidatus Ethanoperedens,' a Thermophilic Genus of Archaea Mediating the Anaerobic Oxidation of Ethane.</title>
        <authorList>
            <person name="Hahn C.J."/>
            <person name="Laso-Perez R."/>
            <person name="Vulcano F."/>
            <person name="Vaziourakis K.M."/>
            <person name="Stokke R."/>
            <person name="Steen I.H."/>
            <person name="Teske A."/>
            <person name="Boetius A."/>
            <person name="Liebeke M."/>
            <person name="Amann R."/>
            <person name="Knittel K."/>
            <person name="Wegener G."/>
        </authorList>
    </citation>
    <scope>NUCLEOTIDE SEQUENCE</scope>
    <source>
        <strain evidence="1">GoM-Arc1-LC-WB58</strain>
    </source>
</reference>
<organism evidence="1 2">
    <name type="scientific">Candidatus Ethanoperedens thermophilum</name>
    <dbReference type="NCBI Taxonomy" id="2766897"/>
    <lineage>
        <taxon>Archaea</taxon>
        <taxon>Methanobacteriati</taxon>
        <taxon>Methanobacteriota</taxon>
        <taxon>Stenosarchaea group</taxon>
        <taxon>Methanomicrobia</taxon>
        <taxon>Methanosarcinales</taxon>
        <taxon>Methanosarcinales incertae sedis</taxon>
        <taxon>GOM Arc I cluster</taxon>
        <taxon>Candidatus Ethanoperedens</taxon>
    </lineage>
</organism>
<evidence type="ECO:0000313" key="1">
    <source>
        <dbReference type="EMBL" id="NMG83147.1"/>
    </source>
</evidence>
<proteinExistence type="predicted"/>
<sequence>MEPIDKKGLSERDICTKYITPAILQAGWDLNIQFREEVTYTRGRVIIKGQRSSGGEA</sequence>